<evidence type="ECO:0000256" key="8">
    <source>
        <dbReference type="ARBA" id="ARBA00023170"/>
    </source>
</evidence>
<accession>A0A2M9XC80</accession>
<dbReference type="InterPro" id="IPR000531">
    <property type="entry name" value="Beta-barrel_TonB"/>
</dbReference>
<dbReference type="InterPro" id="IPR008969">
    <property type="entry name" value="CarboxyPept-like_regulatory"/>
</dbReference>
<dbReference type="OrthoDB" id="337377at2"/>
<dbReference type="EMBL" id="NPDN01000005">
    <property type="protein sequence ID" value="PJZ25305.1"/>
    <property type="molecule type" value="Genomic_DNA"/>
</dbReference>
<keyword evidence="7 10" id="KW-0472">Membrane</keyword>
<evidence type="ECO:0000256" key="10">
    <source>
        <dbReference type="PROSITE-ProRule" id="PRU01360"/>
    </source>
</evidence>
<comment type="subcellular location">
    <subcellularLocation>
        <location evidence="1 10">Cell outer membrane</location>
        <topology evidence="1 10">Multi-pass membrane protein</topology>
    </subcellularLocation>
</comment>
<proteinExistence type="inferred from homology"/>
<keyword evidence="15" id="KW-1185">Reference proteome</keyword>
<dbReference type="Gene3D" id="2.170.130.10">
    <property type="entry name" value="TonB-dependent receptor, plug domain"/>
    <property type="match status" value="1"/>
</dbReference>
<dbReference type="Proteomes" id="UP000232196">
    <property type="component" value="Unassembled WGS sequence"/>
</dbReference>
<feature type="domain" description="TonB-dependent receptor-like beta-barrel" evidence="12">
    <location>
        <begin position="291"/>
        <end position="747"/>
    </location>
</feature>
<dbReference type="SUPFAM" id="SSF49464">
    <property type="entry name" value="Carboxypeptidase regulatory domain-like"/>
    <property type="match status" value="1"/>
</dbReference>
<gene>
    <name evidence="14" type="ORF">CH357_10240</name>
</gene>
<dbReference type="Gene3D" id="2.60.40.1120">
    <property type="entry name" value="Carboxypeptidase-like, regulatory domain"/>
    <property type="match status" value="1"/>
</dbReference>
<evidence type="ECO:0000313" key="14">
    <source>
        <dbReference type="EMBL" id="PJZ25305.1"/>
    </source>
</evidence>
<dbReference type="PROSITE" id="PS52016">
    <property type="entry name" value="TONB_DEPENDENT_REC_3"/>
    <property type="match status" value="1"/>
</dbReference>
<dbReference type="GO" id="GO:0044718">
    <property type="term" value="P:siderophore transmembrane transport"/>
    <property type="evidence" value="ECO:0007669"/>
    <property type="project" value="TreeGrafter"/>
</dbReference>
<evidence type="ECO:0000256" key="3">
    <source>
        <dbReference type="ARBA" id="ARBA00022452"/>
    </source>
</evidence>
<name>A0A2M9XC80_9LEPT</name>
<evidence type="ECO:0000259" key="13">
    <source>
        <dbReference type="Pfam" id="PF07715"/>
    </source>
</evidence>
<keyword evidence="2 10" id="KW-0813">Transport</keyword>
<keyword evidence="8 14" id="KW-0675">Receptor</keyword>
<evidence type="ECO:0000256" key="9">
    <source>
        <dbReference type="ARBA" id="ARBA00023237"/>
    </source>
</evidence>
<dbReference type="PANTHER" id="PTHR30069:SF29">
    <property type="entry name" value="HEMOGLOBIN AND HEMOGLOBIN-HAPTOGLOBIN-BINDING PROTEIN 1-RELATED"/>
    <property type="match status" value="1"/>
</dbReference>
<evidence type="ECO:0000256" key="4">
    <source>
        <dbReference type="ARBA" id="ARBA00022692"/>
    </source>
</evidence>
<protein>
    <submittedName>
        <fullName evidence="14">TonB-dependent receptor</fullName>
    </submittedName>
</protein>
<dbReference type="Pfam" id="PF07715">
    <property type="entry name" value="Plug"/>
    <property type="match status" value="1"/>
</dbReference>
<dbReference type="PANTHER" id="PTHR30069">
    <property type="entry name" value="TONB-DEPENDENT OUTER MEMBRANE RECEPTOR"/>
    <property type="match status" value="1"/>
</dbReference>
<evidence type="ECO:0000259" key="12">
    <source>
        <dbReference type="Pfam" id="PF00593"/>
    </source>
</evidence>
<dbReference type="SUPFAM" id="SSF56935">
    <property type="entry name" value="Porins"/>
    <property type="match status" value="1"/>
</dbReference>
<dbReference type="Gene3D" id="2.40.170.20">
    <property type="entry name" value="TonB-dependent receptor, beta-barrel domain"/>
    <property type="match status" value="1"/>
</dbReference>
<evidence type="ECO:0000256" key="6">
    <source>
        <dbReference type="ARBA" id="ARBA00023077"/>
    </source>
</evidence>
<dbReference type="InterPro" id="IPR012910">
    <property type="entry name" value="Plug_dom"/>
</dbReference>
<keyword evidence="4 10" id="KW-0812">Transmembrane</keyword>
<keyword evidence="3 10" id="KW-1134">Transmembrane beta strand</keyword>
<evidence type="ECO:0000256" key="11">
    <source>
        <dbReference type="RuleBase" id="RU003357"/>
    </source>
</evidence>
<evidence type="ECO:0000256" key="1">
    <source>
        <dbReference type="ARBA" id="ARBA00004571"/>
    </source>
</evidence>
<comment type="similarity">
    <text evidence="10 11">Belongs to the TonB-dependent receptor family.</text>
</comment>
<feature type="domain" description="TonB-dependent receptor plug" evidence="13">
    <location>
        <begin position="127"/>
        <end position="229"/>
    </location>
</feature>
<dbReference type="InterPro" id="IPR039426">
    <property type="entry name" value="TonB-dep_rcpt-like"/>
</dbReference>
<sequence length="802" mass="88507">MKSILYKFNLLPVFLSLFLPFSEVFSLDVNVRGILKDSEGRPISGAKLFLTENKFVSRSGKDGSFEFQHVSPGNYTLVVSAPNYELKTERFEIKDLDKVLDIVLKPSLLEGVAINVTAKTVASDFLSTPQPTTVLEGRQLQRLRGQNVMSALENTPGTATLTTGAGTSKPVIRGLTGQRVLVMTDGVRQEEQQFGDDHTVDLDAFNVDKMEIVRGPGSVLYGSDALGGVINVIRSKAPTAKDGAPLLGGAISTNSFSNNKQDAGAISLFGYHKDTNFGYRVQTDTRKAGRITTPNGTLPNTGFHERNVNASLGTDGSWGNFYVDSFQRYQEQDLYDNPNESPGATAYQTVLHQKTHAHAFFILPFVNVELDAAYQRNNRREIEDKNRYMPIKDTLLDPSIDSFSKAASVYQVNKYDYKQGLNLSLDTTTADAKVHHKEWKGLKGTVGISGMQQRSNTIGTEPLIPGYGLSNIGFFLFEEWKLGDFSFSAGARTDKRSMDIRANADLGNLEQTRNYSASTGSLGTVWRFAKDFSLALNAGRGFRAPTPFELFANGVHEGSGRFEIGKDSLRPETSLNYDASVRFANDKFQAELSVFRNKIDNYIYSVSAGAIDPDSGLPVYRYRQDAAKLEGGEFSFQAQAASWLVLTGGIDILRAIIQKNVPPEILLNPGGTDPNSVYSDIKNKYLPRMTPNRARLGLRFTTNKLFGISKPYISMNGTFVQSQYKVDKLETPTQGYNLYDLGFGGEIPGLTNGTESATFDVAVLNIFDKEYVNHLSRYKEYALNPGTNLTFKTTIPFTLISE</sequence>
<dbReference type="GO" id="GO:0015344">
    <property type="term" value="F:siderophore uptake transmembrane transporter activity"/>
    <property type="evidence" value="ECO:0007669"/>
    <property type="project" value="TreeGrafter"/>
</dbReference>
<dbReference type="InterPro" id="IPR036942">
    <property type="entry name" value="Beta-barrel_TonB_sf"/>
</dbReference>
<dbReference type="Pfam" id="PF13620">
    <property type="entry name" value="CarboxypepD_reg"/>
    <property type="match status" value="1"/>
</dbReference>
<evidence type="ECO:0000256" key="7">
    <source>
        <dbReference type="ARBA" id="ARBA00023136"/>
    </source>
</evidence>
<dbReference type="AlphaFoldDB" id="A0A2M9XC80"/>
<keyword evidence="5" id="KW-0732">Signal</keyword>
<reference evidence="14 15" key="1">
    <citation type="submission" date="2017-07" db="EMBL/GenBank/DDBJ databases">
        <title>Leptospira spp. isolated from tropical soils.</title>
        <authorList>
            <person name="Thibeaux R."/>
            <person name="Iraola G."/>
            <person name="Ferres I."/>
            <person name="Bierque E."/>
            <person name="Girault D."/>
            <person name="Soupe-Gilbert M.-E."/>
            <person name="Picardeau M."/>
            <person name="Goarant C."/>
        </authorList>
    </citation>
    <scope>NUCLEOTIDE SEQUENCE [LARGE SCALE GENOMIC DNA]</scope>
    <source>
        <strain evidence="14 15">MCA1-C-A1</strain>
    </source>
</reference>
<dbReference type="GO" id="GO:0009279">
    <property type="term" value="C:cell outer membrane"/>
    <property type="evidence" value="ECO:0007669"/>
    <property type="project" value="UniProtKB-SubCell"/>
</dbReference>
<evidence type="ECO:0000313" key="15">
    <source>
        <dbReference type="Proteomes" id="UP000232196"/>
    </source>
</evidence>
<evidence type="ECO:0000256" key="2">
    <source>
        <dbReference type="ARBA" id="ARBA00022448"/>
    </source>
</evidence>
<dbReference type="RefSeq" id="WP_100706654.1">
    <property type="nucleotide sequence ID" value="NZ_NPDL01000008.1"/>
</dbReference>
<organism evidence="14 15">
    <name type="scientific">Leptospira hartskeerlii</name>
    <dbReference type="NCBI Taxonomy" id="2023177"/>
    <lineage>
        <taxon>Bacteria</taxon>
        <taxon>Pseudomonadati</taxon>
        <taxon>Spirochaetota</taxon>
        <taxon>Spirochaetia</taxon>
        <taxon>Leptospirales</taxon>
        <taxon>Leptospiraceae</taxon>
        <taxon>Leptospira</taxon>
    </lineage>
</organism>
<keyword evidence="9 10" id="KW-0998">Cell outer membrane</keyword>
<dbReference type="Pfam" id="PF00593">
    <property type="entry name" value="TonB_dep_Rec_b-barrel"/>
    <property type="match status" value="1"/>
</dbReference>
<evidence type="ECO:0000256" key="5">
    <source>
        <dbReference type="ARBA" id="ARBA00022729"/>
    </source>
</evidence>
<keyword evidence="6 11" id="KW-0798">TonB box</keyword>
<comment type="caution">
    <text evidence="14">The sequence shown here is derived from an EMBL/GenBank/DDBJ whole genome shotgun (WGS) entry which is preliminary data.</text>
</comment>
<dbReference type="InterPro" id="IPR037066">
    <property type="entry name" value="Plug_dom_sf"/>
</dbReference>